<proteinExistence type="predicted"/>
<accession>A0A1M6IQH1</accession>
<evidence type="ECO:0000313" key="2">
    <source>
        <dbReference type="EMBL" id="SHJ36665.1"/>
    </source>
</evidence>
<dbReference type="STRING" id="1123071.SAMN02745181_1886"/>
<name>A0A1M6IQH1_9BACT</name>
<feature type="coiled-coil region" evidence="1">
    <location>
        <begin position="40"/>
        <end position="102"/>
    </location>
</feature>
<keyword evidence="3" id="KW-1185">Reference proteome</keyword>
<protein>
    <recommendedName>
        <fullName evidence="4">DUF3450 domain-containing protein</fullName>
    </recommendedName>
</protein>
<evidence type="ECO:0000256" key="1">
    <source>
        <dbReference type="SAM" id="Coils"/>
    </source>
</evidence>
<evidence type="ECO:0000313" key="3">
    <source>
        <dbReference type="Proteomes" id="UP000184510"/>
    </source>
</evidence>
<evidence type="ECO:0008006" key="4">
    <source>
        <dbReference type="Google" id="ProtNLM"/>
    </source>
</evidence>
<organism evidence="2 3">
    <name type="scientific">Rubritalea squalenifaciens DSM 18772</name>
    <dbReference type="NCBI Taxonomy" id="1123071"/>
    <lineage>
        <taxon>Bacteria</taxon>
        <taxon>Pseudomonadati</taxon>
        <taxon>Verrucomicrobiota</taxon>
        <taxon>Verrucomicrobiia</taxon>
        <taxon>Verrucomicrobiales</taxon>
        <taxon>Rubritaleaceae</taxon>
        <taxon>Rubritalea</taxon>
    </lineage>
</organism>
<keyword evidence="1" id="KW-0175">Coiled coil</keyword>
<dbReference type="Proteomes" id="UP000184510">
    <property type="component" value="Unassembled WGS sequence"/>
</dbReference>
<sequence length="243" mass="27427">MALSGSVLGQEAGADKLTPSEARALIQQWVQTERMITEEKADWKIEREQLNDLIKLYETEMALLKDEVEKAGESHVELDKEKATLESEVKQMRADRRKLGLKVRDISKRMLEVSARFPKPLKDLLSADLYTLESVEDETQMRDGVVALANILKEAGRFNRAVYFSEEMQALEDGEKRQLQVLYLGLGRAYFVSGDKAGVGMPGADGWQWSIREGIDNRVKTTIRVFKKSSQAGLVKLPVEVKP</sequence>
<dbReference type="InterPro" id="IPR016866">
    <property type="entry name" value="UCP028069"/>
</dbReference>
<dbReference type="Pfam" id="PF11932">
    <property type="entry name" value="DUF3450"/>
    <property type="match status" value="1"/>
</dbReference>
<dbReference type="InParanoid" id="A0A1M6IQH1"/>
<dbReference type="AlphaFoldDB" id="A0A1M6IQH1"/>
<gene>
    <name evidence="2" type="ORF">SAMN02745181_1886</name>
</gene>
<reference evidence="2 3" key="1">
    <citation type="submission" date="2016-11" db="EMBL/GenBank/DDBJ databases">
        <authorList>
            <person name="Jaros S."/>
            <person name="Januszkiewicz K."/>
            <person name="Wedrychowicz H."/>
        </authorList>
    </citation>
    <scope>NUCLEOTIDE SEQUENCE [LARGE SCALE GENOMIC DNA]</scope>
    <source>
        <strain evidence="2 3">DSM 18772</strain>
    </source>
</reference>
<dbReference type="EMBL" id="FQYR01000003">
    <property type="protein sequence ID" value="SHJ36665.1"/>
    <property type="molecule type" value="Genomic_DNA"/>
</dbReference>